<evidence type="ECO:0000313" key="2">
    <source>
        <dbReference type="Proteomes" id="UP000887013"/>
    </source>
</evidence>
<proteinExistence type="predicted"/>
<comment type="caution">
    <text evidence="1">The sequence shown here is derived from an EMBL/GenBank/DDBJ whole genome shotgun (WGS) entry which is preliminary data.</text>
</comment>
<protein>
    <submittedName>
        <fullName evidence="1">Uncharacterized protein</fullName>
    </submittedName>
</protein>
<reference evidence="1" key="1">
    <citation type="submission" date="2020-08" db="EMBL/GenBank/DDBJ databases">
        <title>Multicomponent nature underlies the extraordinary mechanical properties of spider dragline silk.</title>
        <authorList>
            <person name="Kono N."/>
            <person name="Nakamura H."/>
            <person name="Mori M."/>
            <person name="Yoshida Y."/>
            <person name="Ohtoshi R."/>
            <person name="Malay A.D."/>
            <person name="Moran D.A.P."/>
            <person name="Tomita M."/>
            <person name="Numata K."/>
            <person name="Arakawa K."/>
        </authorList>
    </citation>
    <scope>NUCLEOTIDE SEQUENCE</scope>
</reference>
<dbReference type="AlphaFoldDB" id="A0A8X6MIX6"/>
<dbReference type="Proteomes" id="UP000887013">
    <property type="component" value="Unassembled WGS sequence"/>
</dbReference>
<organism evidence="1 2">
    <name type="scientific">Nephila pilipes</name>
    <name type="common">Giant wood spider</name>
    <name type="synonym">Nephila maculata</name>
    <dbReference type="NCBI Taxonomy" id="299642"/>
    <lineage>
        <taxon>Eukaryota</taxon>
        <taxon>Metazoa</taxon>
        <taxon>Ecdysozoa</taxon>
        <taxon>Arthropoda</taxon>
        <taxon>Chelicerata</taxon>
        <taxon>Arachnida</taxon>
        <taxon>Araneae</taxon>
        <taxon>Araneomorphae</taxon>
        <taxon>Entelegynae</taxon>
        <taxon>Araneoidea</taxon>
        <taxon>Nephilidae</taxon>
        <taxon>Nephila</taxon>
    </lineage>
</organism>
<name>A0A8X6MIX6_NEPPI</name>
<keyword evidence="2" id="KW-1185">Reference proteome</keyword>
<sequence length="108" mass="12336">MLRCHFIAQGSYVTIWTSQLETVAFSVTVLSHGPLDHLIYVFLYNGFALMITLNNVPLNSEIDLVARISFPTATMHRTPVIVEKVLRFLFRICHVCILAKACCFEYLK</sequence>
<dbReference type="EMBL" id="BMAW01092862">
    <property type="protein sequence ID" value="GFS57414.1"/>
    <property type="molecule type" value="Genomic_DNA"/>
</dbReference>
<evidence type="ECO:0000313" key="1">
    <source>
        <dbReference type="EMBL" id="GFS57414.1"/>
    </source>
</evidence>
<gene>
    <name evidence="1" type="ORF">NPIL_688121</name>
</gene>
<accession>A0A8X6MIX6</accession>